<keyword evidence="1" id="KW-0472">Membrane</keyword>
<proteinExistence type="predicted"/>
<feature type="transmembrane region" description="Helical" evidence="1">
    <location>
        <begin position="70"/>
        <end position="88"/>
    </location>
</feature>
<reference evidence="2 3" key="1">
    <citation type="submission" date="2015-12" db="EMBL/GenBank/DDBJ databases">
        <title>The genome of Folsomia candida.</title>
        <authorList>
            <person name="Faddeeva A."/>
            <person name="Derks M.F."/>
            <person name="Anvar Y."/>
            <person name="Smit S."/>
            <person name="Van Straalen N."/>
            <person name="Roelofs D."/>
        </authorList>
    </citation>
    <scope>NUCLEOTIDE SEQUENCE [LARGE SCALE GENOMIC DNA]</scope>
    <source>
        <strain evidence="2 3">VU population</strain>
        <tissue evidence="2">Whole body</tissue>
    </source>
</reference>
<keyword evidence="1" id="KW-0812">Transmembrane</keyword>
<sequence>MTRGKPVAPTTTTTAEGSLVSTLMWQLLHEFIYLYKKISPLRFVVCMSKKELTVINVTTRGHILFASPSIWMFAHTLVCGFLLVSKLLNKSSHYVTTHGERDTIEKLELFVNIYFLLFPLCIVGTSVTMAFYPSVAANILNRIVEFEEKFEGKFFNRNSTRKTGFPINDAMSCFKLFSGGLWNKIPKKRSQPWMWYLLKLLLWGSVLLVVLVGPGIVFLNLDPLNTLLQCNSRIWNFILQLIRILLVYSLATEMLKSAFAFIIVGLIVMQSVSQGAILLREILKFKTSSSPMVVLCSAEIQLYRELQVWIQYVNAAFCYRSVPPLLFCGVSMTIVAIYGTIRMYVWLPILVYPLLPATTVLGVSFLITLLPQAAEGYEKSIEFVDFTRRKCTVKYEKKVAKSLRPNGARCGPFGMISNKWTTRVADSMADSTVTLLLTF</sequence>
<feature type="transmembrane region" description="Helical" evidence="1">
    <location>
        <begin position="200"/>
        <end position="221"/>
    </location>
</feature>
<evidence type="ECO:0000313" key="2">
    <source>
        <dbReference type="EMBL" id="OXA64792.1"/>
    </source>
</evidence>
<feature type="transmembrane region" description="Helical" evidence="1">
    <location>
        <begin position="109"/>
        <end position="132"/>
    </location>
</feature>
<feature type="transmembrane region" description="Helical" evidence="1">
    <location>
        <begin position="257"/>
        <end position="279"/>
    </location>
</feature>
<dbReference type="EMBL" id="LNIX01000001">
    <property type="protein sequence ID" value="OXA64792.1"/>
    <property type="molecule type" value="Genomic_DNA"/>
</dbReference>
<comment type="caution">
    <text evidence="2">The sequence shown here is derived from an EMBL/GenBank/DDBJ whole genome shotgun (WGS) entry which is preliminary data.</text>
</comment>
<keyword evidence="3" id="KW-1185">Reference proteome</keyword>
<keyword evidence="1" id="KW-1133">Transmembrane helix</keyword>
<dbReference type="Proteomes" id="UP000198287">
    <property type="component" value="Unassembled WGS sequence"/>
</dbReference>
<dbReference type="AlphaFoldDB" id="A0A226F4R3"/>
<feature type="transmembrane region" description="Helical" evidence="1">
    <location>
        <begin position="351"/>
        <end position="370"/>
    </location>
</feature>
<organism evidence="2 3">
    <name type="scientific">Folsomia candida</name>
    <name type="common">Springtail</name>
    <dbReference type="NCBI Taxonomy" id="158441"/>
    <lineage>
        <taxon>Eukaryota</taxon>
        <taxon>Metazoa</taxon>
        <taxon>Ecdysozoa</taxon>
        <taxon>Arthropoda</taxon>
        <taxon>Hexapoda</taxon>
        <taxon>Collembola</taxon>
        <taxon>Entomobryomorpha</taxon>
        <taxon>Isotomoidea</taxon>
        <taxon>Isotomidae</taxon>
        <taxon>Proisotominae</taxon>
        <taxon>Folsomia</taxon>
    </lineage>
</organism>
<feature type="transmembrane region" description="Helical" evidence="1">
    <location>
        <begin position="325"/>
        <end position="345"/>
    </location>
</feature>
<accession>A0A226F4R3</accession>
<evidence type="ECO:0000256" key="1">
    <source>
        <dbReference type="SAM" id="Phobius"/>
    </source>
</evidence>
<protein>
    <submittedName>
        <fullName evidence="2">Uncharacterized protein</fullName>
    </submittedName>
</protein>
<gene>
    <name evidence="2" type="ORF">Fcan01_00061</name>
</gene>
<name>A0A226F4R3_FOLCA</name>
<evidence type="ECO:0000313" key="3">
    <source>
        <dbReference type="Proteomes" id="UP000198287"/>
    </source>
</evidence>